<feature type="region of interest" description="Disordered" evidence="1">
    <location>
        <begin position="1"/>
        <end position="24"/>
    </location>
</feature>
<dbReference type="AlphaFoldDB" id="A0AAQ3P8K5"/>
<organism evidence="2 3">
    <name type="scientific">Vigna mungo</name>
    <name type="common">Black gram</name>
    <name type="synonym">Phaseolus mungo</name>
    <dbReference type="NCBI Taxonomy" id="3915"/>
    <lineage>
        <taxon>Eukaryota</taxon>
        <taxon>Viridiplantae</taxon>
        <taxon>Streptophyta</taxon>
        <taxon>Embryophyta</taxon>
        <taxon>Tracheophyta</taxon>
        <taxon>Spermatophyta</taxon>
        <taxon>Magnoliopsida</taxon>
        <taxon>eudicotyledons</taxon>
        <taxon>Gunneridae</taxon>
        <taxon>Pentapetalae</taxon>
        <taxon>rosids</taxon>
        <taxon>fabids</taxon>
        <taxon>Fabales</taxon>
        <taxon>Fabaceae</taxon>
        <taxon>Papilionoideae</taxon>
        <taxon>50 kb inversion clade</taxon>
        <taxon>NPAAA clade</taxon>
        <taxon>indigoferoid/millettioid clade</taxon>
        <taxon>Phaseoleae</taxon>
        <taxon>Vigna</taxon>
    </lineage>
</organism>
<dbReference type="EMBL" id="CP144700">
    <property type="protein sequence ID" value="WVZ23518.1"/>
    <property type="molecule type" value="Genomic_DNA"/>
</dbReference>
<evidence type="ECO:0000313" key="3">
    <source>
        <dbReference type="Proteomes" id="UP001374535"/>
    </source>
</evidence>
<evidence type="ECO:0000256" key="1">
    <source>
        <dbReference type="SAM" id="MobiDB-lite"/>
    </source>
</evidence>
<gene>
    <name evidence="2" type="ORF">V8G54_002062</name>
</gene>
<name>A0AAQ3P8K5_VIGMU</name>
<reference evidence="2 3" key="1">
    <citation type="journal article" date="2023" name="Life. Sci Alliance">
        <title>Evolutionary insights into 3D genome organization and epigenetic landscape of Vigna mungo.</title>
        <authorList>
            <person name="Junaid A."/>
            <person name="Singh B."/>
            <person name="Bhatia S."/>
        </authorList>
    </citation>
    <scope>NUCLEOTIDE SEQUENCE [LARGE SCALE GENOMIC DNA]</scope>
    <source>
        <strain evidence="2">Urdbean</strain>
    </source>
</reference>
<protein>
    <submittedName>
        <fullName evidence="2">Uncharacterized protein</fullName>
    </submittedName>
</protein>
<dbReference type="Proteomes" id="UP001374535">
    <property type="component" value="Chromosome 1"/>
</dbReference>
<keyword evidence="3" id="KW-1185">Reference proteome</keyword>
<evidence type="ECO:0000313" key="2">
    <source>
        <dbReference type="EMBL" id="WVZ23518.1"/>
    </source>
</evidence>
<sequence length="127" mass="13731">MENSRRDKVLVLPSSQPQHGTHRDHISVQVDGAHPSQPSQAGHCSVLIAGQTATATATQIATLFPSSFLDLEPLRFDVRSCFLSMVELHESTLNSLNSPSHDQLSGDFSVLSSAHLTPRGFTVSKII</sequence>
<proteinExistence type="predicted"/>
<accession>A0AAQ3P8K5</accession>